<dbReference type="GeneID" id="37034960"/>
<dbReference type="RefSeq" id="XP_025372209.1">
    <property type="nucleotide sequence ID" value="XM_025513090.1"/>
</dbReference>
<feature type="coiled-coil region" evidence="2">
    <location>
        <begin position="529"/>
        <end position="556"/>
    </location>
</feature>
<keyword evidence="6" id="KW-1185">Reference proteome</keyword>
<dbReference type="Pfam" id="PF13949">
    <property type="entry name" value="ALIX_LYPXL_bnd"/>
    <property type="match status" value="1"/>
</dbReference>
<evidence type="ECO:0000313" key="6">
    <source>
        <dbReference type="Proteomes" id="UP000245783"/>
    </source>
</evidence>
<sequence length="863" mass="94082">MPANLLSLPSKSSQLATSQLTSSLKEYITSRFPDVHPSAFKRDLESLQRIRDDAVSLDGHASGLLGGAKYHAQLVWLGTKTGADVQIPFSWIVALPSNGPPTSISPPSSPSTSRDQTNLIKASLTTSSSGQTIAVHPSISYERCALLWSLAALHSSLAAREGRGDNESIKRAISGFSIAAGILNALLSLVTELLSEDIARTSRAADLDLAPRNLAALRDLMLAQAQECAWSRAVRDRLKDGTIARLALRVQEFYSSALAHAQGSCKSPIADLPATSSARPEAVTALELLPASLPKDWVAHITAKQAHFSGAAQYRKSVEDGGANRYGTEIARLQLAQQHIKQALDACRSKGVSTMLAEDARSLQAVIGTNLHRAVKDNDLIYLEAIPSAGDLPKILGASLVEAKVPSELEKPLQHLSEGTNVTPALGKPLFAELVPYAVHVAVSVYEDRKDSYVRDELNARREELDAIAASTLQSLSLPGSLQALEQPQGLPSSLLRKSDEVRLSGGLDRLRSISDDIQRIASVDERLLAEIFEHLESEEREDRELREDFDQVTREGIRMSSDVAGAEMRNRAVERWNIFQGARSSDAIVQKKIEDWEDIIDVLASGEASLSAFLPSANISSSSALQSSAHETSVRSLRKALEELDDVQDARATSIAEARARAKEDDIRPDIIKEAAALVGGSNGSQRLAWSSNTNIQPAAFEPIFEQRLERYHKYVKELEAGATVQEQLLDRIAKANEAFIAARRTDAQIKRREGALQNLDLGFAKYKEITSNLEEGLRFYNDLARILSELKQEVKEWHRARQMDIAHLISRFQGTSLSPSTNTTPQRVQTRSQAAFNQSAPHPPAPSRGGAWTGGTIKFDD</sequence>
<dbReference type="STRING" id="1522189.A0A316W5E0"/>
<dbReference type="PANTHER" id="PTHR23030">
    <property type="entry name" value="PCD6 INTERACTING PROTEIN-RELATED"/>
    <property type="match status" value="1"/>
</dbReference>
<organism evidence="5 6">
    <name type="scientific">Ceraceosorus guamensis</name>
    <dbReference type="NCBI Taxonomy" id="1522189"/>
    <lineage>
        <taxon>Eukaryota</taxon>
        <taxon>Fungi</taxon>
        <taxon>Dikarya</taxon>
        <taxon>Basidiomycota</taxon>
        <taxon>Ustilaginomycotina</taxon>
        <taxon>Exobasidiomycetes</taxon>
        <taxon>Ceraceosorales</taxon>
        <taxon>Ceraceosoraceae</taxon>
        <taxon>Ceraceosorus</taxon>
    </lineage>
</organism>
<dbReference type="SMART" id="SM01041">
    <property type="entry name" value="BRO1"/>
    <property type="match status" value="1"/>
</dbReference>
<reference evidence="5 6" key="1">
    <citation type="journal article" date="2018" name="Mol. Biol. Evol.">
        <title>Broad Genomic Sampling Reveals a Smut Pathogenic Ancestry of the Fungal Clade Ustilaginomycotina.</title>
        <authorList>
            <person name="Kijpornyongpan T."/>
            <person name="Mondo S.J."/>
            <person name="Barry K."/>
            <person name="Sandor L."/>
            <person name="Lee J."/>
            <person name="Lipzen A."/>
            <person name="Pangilinan J."/>
            <person name="LaButti K."/>
            <person name="Hainaut M."/>
            <person name="Henrissat B."/>
            <person name="Grigoriev I.V."/>
            <person name="Spatafora J.W."/>
            <person name="Aime M.C."/>
        </authorList>
    </citation>
    <scope>NUCLEOTIDE SEQUENCE [LARGE SCALE GENOMIC DNA]</scope>
    <source>
        <strain evidence="5 6">MCA 4658</strain>
    </source>
</reference>
<name>A0A316W5E0_9BASI</name>
<dbReference type="Pfam" id="PF03097">
    <property type="entry name" value="BRO1"/>
    <property type="match status" value="1"/>
</dbReference>
<feature type="region of interest" description="Disordered" evidence="3">
    <location>
        <begin position="817"/>
        <end position="863"/>
    </location>
</feature>
<dbReference type="InterPro" id="IPR038499">
    <property type="entry name" value="BRO1_sf"/>
</dbReference>
<evidence type="ECO:0000256" key="3">
    <source>
        <dbReference type="SAM" id="MobiDB-lite"/>
    </source>
</evidence>
<dbReference type="EMBL" id="KZ819357">
    <property type="protein sequence ID" value="PWN45049.1"/>
    <property type="molecule type" value="Genomic_DNA"/>
</dbReference>
<keyword evidence="2" id="KW-0175">Coiled coil</keyword>
<dbReference type="PANTHER" id="PTHR23030:SF39">
    <property type="entry name" value="PROGRAMMED CELL DEATH 6-INTERACTING PROTEIN"/>
    <property type="match status" value="1"/>
</dbReference>
<dbReference type="Gene3D" id="1.20.120.560">
    <property type="entry name" value="alix/aip1 in complex with the ypdl late domain"/>
    <property type="match status" value="1"/>
</dbReference>
<dbReference type="InParanoid" id="A0A316W5E0"/>
<comment type="similarity">
    <text evidence="1">Belongs to the palA/RIM20 family.</text>
</comment>
<dbReference type="InterPro" id="IPR025304">
    <property type="entry name" value="ALIX_V_dom"/>
</dbReference>
<feature type="domain" description="BRO1" evidence="4">
    <location>
        <begin position="4"/>
        <end position="469"/>
    </location>
</feature>
<proteinExistence type="inferred from homology"/>
<accession>A0A316W5E0</accession>
<dbReference type="InterPro" id="IPR004328">
    <property type="entry name" value="BRO1_dom"/>
</dbReference>
<evidence type="ECO:0000256" key="2">
    <source>
        <dbReference type="SAM" id="Coils"/>
    </source>
</evidence>
<dbReference type="GO" id="GO:0005768">
    <property type="term" value="C:endosome"/>
    <property type="evidence" value="ECO:0007669"/>
    <property type="project" value="TreeGrafter"/>
</dbReference>
<dbReference type="Gene3D" id="1.20.140.50">
    <property type="entry name" value="alix/aip1 like domains"/>
    <property type="match status" value="1"/>
</dbReference>
<evidence type="ECO:0000313" key="5">
    <source>
        <dbReference type="EMBL" id="PWN45049.1"/>
    </source>
</evidence>
<evidence type="ECO:0000256" key="1">
    <source>
        <dbReference type="ARBA" id="ARBA00038154"/>
    </source>
</evidence>
<feature type="compositionally biased region" description="Polar residues" evidence="3">
    <location>
        <begin position="817"/>
        <end position="842"/>
    </location>
</feature>
<dbReference type="Proteomes" id="UP000245783">
    <property type="component" value="Unassembled WGS sequence"/>
</dbReference>
<dbReference type="PROSITE" id="PS51180">
    <property type="entry name" value="BRO1"/>
    <property type="match status" value="1"/>
</dbReference>
<dbReference type="AlphaFoldDB" id="A0A316W5E0"/>
<gene>
    <name evidence="5" type="ORF">IE81DRAFT_320645</name>
</gene>
<protein>
    <submittedName>
        <fullName evidence="5">BRO1-domain-containing protein</fullName>
    </submittedName>
</protein>
<dbReference type="Gene3D" id="1.25.40.280">
    <property type="entry name" value="alix/aip1 like domains"/>
    <property type="match status" value="1"/>
</dbReference>
<evidence type="ECO:0000259" key="4">
    <source>
        <dbReference type="PROSITE" id="PS51180"/>
    </source>
</evidence>
<dbReference type="OrthoDB" id="64867at2759"/>